<dbReference type="UniPathway" id="UPA00219"/>
<keyword evidence="2" id="KW-0573">Peptidoglycan synthesis</keyword>
<feature type="domain" description="Mur ligase C-terminal" evidence="3">
    <location>
        <begin position="290"/>
        <end position="413"/>
    </location>
</feature>
<dbReference type="NCBIfam" id="TIGR01085">
    <property type="entry name" value="murE"/>
    <property type="match status" value="1"/>
</dbReference>
<dbReference type="InterPro" id="IPR036565">
    <property type="entry name" value="Mur-like_cat_sf"/>
</dbReference>
<dbReference type="GO" id="GO:0005524">
    <property type="term" value="F:ATP binding"/>
    <property type="evidence" value="ECO:0007669"/>
    <property type="project" value="InterPro"/>
</dbReference>
<dbReference type="Pfam" id="PF08245">
    <property type="entry name" value="Mur_ligase_M"/>
    <property type="match status" value="1"/>
</dbReference>
<dbReference type="STRING" id="1215343.B488_07160"/>
<dbReference type="eggNOG" id="COG0769">
    <property type="taxonomic scope" value="Bacteria"/>
</dbReference>
<dbReference type="Gene3D" id="3.40.1190.10">
    <property type="entry name" value="Mur-like, catalytic domain"/>
    <property type="match status" value="1"/>
</dbReference>
<dbReference type="KEGG" id="lcc:B488_07160"/>
<dbReference type="Gene3D" id="3.90.190.20">
    <property type="entry name" value="Mur ligase, C-terminal domain"/>
    <property type="match status" value="1"/>
</dbReference>
<accession>L0EVL5</accession>
<dbReference type="GO" id="GO:0008360">
    <property type="term" value="P:regulation of cell shape"/>
    <property type="evidence" value="ECO:0007669"/>
    <property type="project" value="UniProtKB-KW"/>
</dbReference>
<keyword evidence="5" id="KW-0436">Ligase</keyword>
<keyword evidence="2" id="KW-0133">Cell shape</keyword>
<dbReference type="SUPFAM" id="SSF53244">
    <property type="entry name" value="MurD-like peptide ligases, peptide-binding domain"/>
    <property type="match status" value="1"/>
</dbReference>
<dbReference type="NCBIfam" id="NF001126">
    <property type="entry name" value="PRK00139.1-4"/>
    <property type="match status" value="1"/>
</dbReference>
<evidence type="ECO:0000256" key="1">
    <source>
        <dbReference type="ARBA" id="ARBA00005898"/>
    </source>
</evidence>
<evidence type="ECO:0000259" key="3">
    <source>
        <dbReference type="Pfam" id="PF02875"/>
    </source>
</evidence>
<dbReference type="InterPro" id="IPR005761">
    <property type="entry name" value="UDP-N-AcMur-Glu-dNH2Pim_ligase"/>
</dbReference>
<comment type="pathway">
    <text evidence="2">Cell wall biogenesis; peptidoglycan biosynthesis.</text>
</comment>
<dbReference type="SUPFAM" id="SSF53623">
    <property type="entry name" value="MurD-like peptide ligases, catalytic domain"/>
    <property type="match status" value="1"/>
</dbReference>
<evidence type="ECO:0000313" key="6">
    <source>
        <dbReference type="Proteomes" id="UP000010799"/>
    </source>
</evidence>
<dbReference type="AlphaFoldDB" id="L0EVL5"/>
<dbReference type="Gene3D" id="3.40.1390.10">
    <property type="entry name" value="MurE/MurF, N-terminal domain"/>
    <property type="match status" value="1"/>
</dbReference>
<reference evidence="5 6" key="1">
    <citation type="journal article" date="2012" name="Stand. Genomic Sci.">
        <title>Complete genome sequence of Liberibacter crescens BT-1.</title>
        <authorList>
            <person name="Leonard M.T."/>
            <person name="Fagen J.R."/>
            <person name="Davis-Richardson A.G."/>
            <person name="Davis M.J."/>
            <person name="Triplett E.W."/>
        </authorList>
    </citation>
    <scope>NUCLEOTIDE SEQUENCE [LARGE SCALE GENOMIC DNA]</scope>
    <source>
        <strain evidence="5 6">BT-1</strain>
    </source>
</reference>
<evidence type="ECO:0000259" key="4">
    <source>
        <dbReference type="Pfam" id="PF08245"/>
    </source>
</evidence>
<feature type="domain" description="Mur ligase central" evidence="4">
    <location>
        <begin position="65"/>
        <end position="267"/>
    </location>
</feature>
<dbReference type="InterPro" id="IPR036615">
    <property type="entry name" value="Mur_ligase_C_dom_sf"/>
</dbReference>
<dbReference type="GO" id="GO:0009252">
    <property type="term" value="P:peptidoglycan biosynthetic process"/>
    <property type="evidence" value="ECO:0007669"/>
    <property type="project" value="UniProtKB-UniPathway"/>
</dbReference>
<comment type="similarity">
    <text evidence="1">Belongs to the MurCDEF family. MurE subfamily.</text>
</comment>
<dbReference type="HOGENOM" id="CLU_022291_3_1_5"/>
<name>L0EVL5_LIBCB</name>
<keyword evidence="2" id="KW-0961">Cell wall biogenesis/degradation</keyword>
<dbReference type="PATRIC" id="fig|1215343.11.peg.738"/>
<protein>
    <submittedName>
        <fullName evidence="5">UDP-N-acetylmuramoylalanyl-D-glutamate--2, 6-diaminopimelate ligase</fullName>
        <ecNumber evidence="5">6.3.2.13</ecNumber>
    </submittedName>
</protein>
<keyword evidence="2" id="KW-0132">Cell division</keyword>
<keyword evidence="2" id="KW-0131">Cell cycle</keyword>
<dbReference type="Proteomes" id="UP000010799">
    <property type="component" value="Chromosome"/>
</dbReference>
<sequence length="442" mass="48837">MFIAEALQRGAIAIVISSAISLDSEIISILKKQKVPFFSVVNPRRFLSLAASRIYKKQPKVIVAVTGTSGKTSVTSFVRQIWQYGGYSSAQIGTIGIISNNACYQSSLTTPDPVYLAQKMEEFVSEGITHVAIEASSHGLDQHRLDGLHLFAGAFTNLGRDHMDYHATVDDYFLSKMRLFKELLPKGAPAIIWSDDSWSEKVIDIAQKSDCRVRTVGQKGTFIHLEKNDSSKDTPEVLLRIDGEVFKINFPLLGTFQLNNALVAAGLCIATDMEIPLVVNALQSLQSAPGRLEFIGQSRLGGKIYIDYAHNPESLEIILKTVRAFTIGRVVVVFGCGGDRDKGKRPLMGKIALELADVVIVTDDNPRSENPSRIRAEIIGSLDMIEIGDRKEAICAAINMLKKNDTLIIAGKGHEEVQIMDQQKIIRFSDREEIRQFLKNDS</sequence>
<evidence type="ECO:0000313" key="5">
    <source>
        <dbReference type="EMBL" id="AGA64708.1"/>
    </source>
</evidence>
<dbReference type="InterPro" id="IPR004101">
    <property type="entry name" value="Mur_ligase_C"/>
</dbReference>
<dbReference type="GO" id="GO:0071555">
    <property type="term" value="P:cell wall organization"/>
    <property type="evidence" value="ECO:0007669"/>
    <property type="project" value="UniProtKB-KW"/>
</dbReference>
<dbReference type="EMBL" id="CP003789">
    <property type="protein sequence ID" value="AGA64708.1"/>
    <property type="molecule type" value="Genomic_DNA"/>
</dbReference>
<comment type="subcellular location">
    <subcellularLocation>
        <location evidence="2">Cytoplasm</location>
    </subcellularLocation>
</comment>
<dbReference type="NCBIfam" id="NF001124">
    <property type="entry name" value="PRK00139.1-2"/>
    <property type="match status" value="1"/>
</dbReference>
<keyword evidence="6" id="KW-1185">Reference proteome</keyword>
<dbReference type="GO" id="GO:0051301">
    <property type="term" value="P:cell division"/>
    <property type="evidence" value="ECO:0007669"/>
    <property type="project" value="UniProtKB-KW"/>
</dbReference>
<dbReference type="InterPro" id="IPR013221">
    <property type="entry name" value="Mur_ligase_cen"/>
</dbReference>
<evidence type="ECO:0000256" key="2">
    <source>
        <dbReference type="RuleBase" id="RU004135"/>
    </source>
</evidence>
<dbReference type="PANTHER" id="PTHR23135:SF4">
    <property type="entry name" value="UDP-N-ACETYLMURAMOYL-L-ALANYL-D-GLUTAMATE--2,6-DIAMINOPIMELATE LIGASE MURE HOMOLOG, CHLOROPLASTIC"/>
    <property type="match status" value="1"/>
</dbReference>
<proteinExistence type="inferred from homology"/>
<dbReference type="PANTHER" id="PTHR23135">
    <property type="entry name" value="MUR LIGASE FAMILY MEMBER"/>
    <property type="match status" value="1"/>
</dbReference>
<organism evidence="5 6">
    <name type="scientific">Liberibacter crescens (strain BT-1)</name>
    <dbReference type="NCBI Taxonomy" id="1215343"/>
    <lineage>
        <taxon>Bacteria</taxon>
        <taxon>Pseudomonadati</taxon>
        <taxon>Pseudomonadota</taxon>
        <taxon>Alphaproteobacteria</taxon>
        <taxon>Hyphomicrobiales</taxon>
        <taxon>Rhizobiaceae</taxon>
        <taxon>Liberibacter</taxon>
    </lineage>
</organism>
<gene>
    <name evidence="5" type="ordered locus">B488_07160</name>
</gene>
<dbReference type="Pfam" id="PF02875">
    <property type="entry name" value="Mur_ligase_C"/>
    <property type="match status" value="1"/>
</dbReference>
<dbReference type="GO" id="GO:0005737">
    <property type="term" value="C:cytoplasm"/>
    <property type="evidence" value="ECO:0007669"/>
    <property type="project" value="UniProtKB-SubCell"/>
</dbReference>
<dbReference type="GO" id="GO:0008765">
    <property type="term" value="F:UDP-N-acetylmuramoylalanyl-D-glutamate-2,6-diaminopimelate ligase activity"/>
    <property type="evidence" value="ECO:0007669"/>
    <property type="project" value="UniProtKB-EC"/>
</dbReference>
<dbReference type="EC" id="6.3.2.13" evidence="5"/>